<keyword evidence="14" id="KW-0175">Coiled coil</keyword>
<keyword evidence="10 13" id="KW-0648">Protein biosynthesis</keyword>
<evidence type="ECO:0000256" key="2">
    <source>
        <dbReference type="ARBA" id="ARBA00010207"/>
    </source>
</evidence>
<evidence type="ECO:0000256" key="12">
    <source>
        <dbReference type="ARBA" id="ARBA00049255"/>
    </source>
</evidence>
<keyword evidence="9 13" id="KW-0460">Magnesium</keyword>
<evidence type="ECO:0000256" key="7">
    <source>
        <dbReference type="ARBA" id="ARBA00022741"/>
    </source>
</evidence>
<evidence type="ECO:0000256" key="8">
    <source>
        <dbReference type="ARBA" id="ARBA00022840"/>
    </source>
</evidence>
<evidence type="ECO:0000313" key="17">
    <source>
        <dbReference type="Proteomes" id="UP000886861"/>
    </source>
</evidence>
<dbReference type="InterPro" id="IPR022911">
    <property type="entry name" value="Phe_tRNA_ligase_alpha1_bac"/>
</dbReference>
<reference evidence="16" key="1">
    <citation type="submission" date="2020-10" db="EMBL/GenBank/DDBJ databases">
        <authorList>
            <person name="Gilroy R."/>
        </authorList>
    </citation>
    <scope>NUCLEOTIDE SEQUENCE</scope>
    <source>
        <strain evidence="16">CHK186-9395</strain>
    </source>
</reference>
<evidence type="ECO:0000256" key="11">
    <source>
        <dbReference type="ARBA" id="ARBA00023146"/>
    </source>
</evidence>
<feature type="coiled-coil region" evidence="14">
    <location>
        <begin position="65"/>
        <end position="92"/>
    </location>
</feature>
<dbReference type="GO" id="GO:0000287">
    <property type="term" value="F:magnesium ion binding"/>
    <property type="evidence" value="ECO:0007669"/>
    <property type="project" value="UniProtKB-UniRule"/>
</dbReference>
<dbReference type="AlphaFoldDB" id="A0A9D1SYP7"/>
<accession>A0A9D1SYP7</accession>
<keyword evidence="11 13" id="KW-0030">Aminoacyl-tRNA synthetase</keyword>
<dbReference type="InterPro" id="IPR045864">
    <property type="entry name" value="aa-tRNA-synth_II/BPL/LPL"/>
</dbReference>
<dbReference type="GO" id="GO:0005524">
    <property type="term" value="F:ATP binding"/>
    <property type="evidence" value="ECO:0007669"/>
    <property type="project" value="UniProtKB-UniRule"/>
</dbReference>
<dbReference type="InterPro" id="IPR010978">
    <property type="entry name" value="tRNA-bd_arm"/>
</dbReference>
<dbReference type="CDD" id="cd00496">
    <property type="entry name" value="PheRS_alpha_core"/>
    <property type="match status" value="1"/>
</dbReference>
<dbReference type="PANTHER" id="PTHR11538">
    <property type="entry name" value="PHENYLALANYL-TRNA SYNTHETASE"/>
    <property type="match status" value="1"/>
</dbReference>
<evidence type="ECO:0000256" key="3">
    <source>
        <dbReference type="ARBA" id="ARBA00011209"/>
    </source>
</evidence>
<evidence type="ECO:0000256" key="6">
    <source>
        <dbReference type="ARBA" id="ARBA00022723"/>
    </source>
</evidence>
<dbReference type="NCBIfam" id="TIGR00468">
    <property type="entry name" value="pheS"/>
    <property type="match status" value="1"/>
</dbReference>
<keyword evidence="8 13" id="KW-0067">ATP-binding</keyword>
<comment type="subcellular location">
    <subcellularLocation>
        <location evidence="1 13">Cytoplasm</location>
    </subcellularLocation>
</comment>
<evidence type="ECO:0000256" key="13">
    <source>
        <dbReference type="HAMAP-Rule" id="MF_00281"/>
    </source>
</evidence>
<dbReference type="Pfam" id="PF01409">
    <property type="entry name" value="tRNA-synt_2d"/>
    <property type="match status" value="1"/>
</dbReference>
<dbReference type="FunFam" id="3.30.930.10:FF:000003">
    <property type="entry name" value="Phenylalanine--tRNA ligase alpha subunit"/>
    <property type="match status" value="1"/>
</dbReference>
<evidence type="ECO:0000256" key="14">
    <source>
        <dbReference type="SAM" id="Coils"/>
    </source>
</evidence>
<comment type="caution">
    <text evidence="16">The sequence shown here is derived from an EMBL/GenBank/DDBJ whole genome shotgun (WGS) entry which is preliminary data.</text>
</comment>
<comment type="subunit">
    <text evidence="3 13">Tetramer of two alpha and two beta subunits.</text>
</comment>
<dbReference type="PROSITE" id="PS50862">
    <property type="entry name" value="AA_TRNA_LIGASE_II"/>
    <property type="match status" value="1"/>
</dbReference>
<dbReference type="EC" id="6.1.1.20" evidence="13"/>
<proteinExistence type="inferred from homology"/>
<dbReference type="InterPro" id="IPR004529">
    <property type="entry name" value="Phe-tRNA-synth_IIc_asu"/>
</dbReference>
<dbReference type="GO" id="GO:0000049">
    <property type="term" value="F:tRNA binding"/>
    <property type="evidence" value="ECO:0007669"/>
    <property type="project" value="InterPro"/>
</dbReference>
<reference evidence="16" key="2">
    <citation type="journal article" date="2021" name="PeerJ">
        <title>Extensive microbial diversity within the chicken gut microbiome revealed by metagenomics and culture.</title>
        <authorList>
            <person name="Gilroy R."/>
            <person name="Ravi A."/>
            <person name="Getino M."/>
            <person name="Pursley I."/>
            <person name="Horton D.L."/>
            <person name="Alikhan N.F."/>
            <person name="Baker D."/>
            <person name="Gharbi K."/>
            <person name="Hall N."/>
            <person name="Watson M."/>
            <person name="Adriaenssens E.M."/>
            <person name="Foster-Nyarko E."/>
            <person name="Jarju S."/>
            <person name="Secka A."/>
            <person name="Antonio M."/>
            <person name="Oren A."/>
            <person name="Chaudhuri R.R."/>
            <person name="La Ragione R."/>
            <person name="Hildebrand F."/>
            <person name="Pallen M.J."/>
        </authorList>
    </citation>
    <scope>NUCLEOTIDE SEQUENCE</scope>
    <source>
        <strain evidence="16">CHK186-9395</strain>
    </source>
</reference>
<dbReference type="GO" id="GO:0006432">
    <property type="term" value="P:phenylalanyl-tRNA aminoacylation"/>
    <property type="evidence" value="ECO:0007669"/>
    <property type="project" value="UniProtKB-UniRule"/>
</dbReference>
<evidence type="ECO:0000256" key="5">
    <source>
        <dbReference type="ARBA" id="ARBA00022598"/>
    </source>
</evidence>
<dbReference type="EMBL" id="DVOJ01000014">
    <property type="protein sequence ID" value="HIV01660.1"/>
    <property type="molecule type" value="Genomic_DNA"/>
</dbReference>
<dbReference type="GO" id="GO:0004826">
    <property type="term" value="F:phenylalanine-tRNA ligase activity"/>
    <property type="evidence" value="ECO:0007669"/>
    <property type="project" value="UniProtKB-UniRule"/>
</dbReference>
<sequence length="339" mass="38452">MEENVKTLEMEALKELVKIEDLKELSNFKVKYLGKQGLFTALLRGMKDIPKEERPQFGALVNSSREKIENVIKETEERLEALELERKLTEQKIDITEPAKNTEKGQIHPLYKVMNKLMEACVEMGFTVVDGPEIETDYYNFEALNIPKDHPARDMQDSFYLAPNLIMRSQTSAMQIRAMEAMKPPIKIVSPGRTYRADSDATHSPVFHQFEGLVVDENISMIDLKALLTKLLKMLFGEKTQIRFRPSFFPFTEPSVEVDATCPMCGGKGCARCKGSGFMELLGAGMVNPKVLENCGIDSKKYSGLAFGFGVDRFAITEYKVPSIRMMFENDIKFLSQIK</sequence>
<dbReference type="HAMAP" id="MF_00281">
    <property type="entry name" value="Phe_tRNA_synth_alpha1"/>
    <property type="match status" value="1"/>
</dbReference>
<evidence type="ECO:0000256" key="9">
    <source>
        <dbReference type="ARBA" id="ARBA00022842"/>
    </source>
</evidence>
<dbReference type="InterPro" id="IPR002319">
    <property type="entry name" value="Phenylalanyl-tRNA_Synthase"/>
</dbReference>
<dbReference type="GO" id="GO:0005737">
    <property type="term" value="C:cytoplasm"/>
    <property type="evidence" value="ECO:0007669"/>
    <property type="project" value="UniProtKB-SubCell"/>
</dbReference>
<feature type="binding site" evidence="13">
    <location>
        <position position="253"/>
    </location>
    <ligand>
        <name>Mg(2+)</name>
        <dbReference type="ChEBI" id="CHEBI:18420"/>
        <note>shared with beta subunit</note>
    </ligand>
</feature>
<dbReference type="GO" id="GO:0016740">
    <property type="term" value="F:transferase activity"/>
    <property type="evidence" value="ECO:0007669"/>
    <property type="project" value="UniProtKB-ARBA"/>
</dbReference>
<organism evidence="16 17">
    <name type="scientific">Candidatus Caccopulliclostridium gallistercoris</name>
    <dbReference type="NCBI Taxonomy" id="2840719"/>
    <lineage>
        <taxon>Bacteria</taxon>
        <taxon>Bacillati</taxon>
        <taxon>Bacillota</taxon>
        <taxon>Clostridia</taxon>
        <taxon>Candidatus Caccopulliclostridium</taxon>
    </lineage>
</organism>
<keyword evidence="6 13" id="KW-0479">Metal-binding</keyword>
<dbReference type="Pfam" id="PF02912">
    <property type="entry name" value="Phe_tRNA-synt_N"/>
    <property type="match status" value="1"/>
</dbReference>
<dbReference type="GO" id="GO:0140096">
    <property type="term" value="F:catalytic activity, acting on a protein"/>
    <property type="evidence" value="ECO:0007669"/>
    <property type="project" value="UniProtKB-ARBA"/>
</dbReference>
<evidence type="ECO:0000256" key="10">
    <source>
        <dbReference type="ARBA" id="ARBA00022917"/>
    </source>
</evidence>
<keyword evidence="5 13" id="KW-0436">Ligase</keyword>
<dbReference type="Gene3D" id="3.30.930.10">
    <property type="entry name" value="Bira Bifunctional Protein, Domain 2"/>
    <property type="match status" value="1"/>
</dbReference>
<dbReference type="InterPro" id="IPR006195">
    <property type="entry name" value="aa-tRNA-synth_II"/>
</dbReference>
<gene>
    <name evidence="13 16" type="primary">pheS</name>
    <name evidence="16" type="ORF">IAA62_03820</name>
</gene>
<dbReference type="SUPFAM" id="SSF55681">
    <property type="entry name" value="Class II aaRS and biotin synthetases"/>
    <property type="match status" value="1"/>
</dbReference>
<keyword evidence="7 13" id="KW-0547">Nucleotide-binding</keyword>
<comment type="similarity">
    <text evidence="2 13">Belongs to the class-II aminoacyl-tRNA synthetase family. Phe-tRNA synthetase alpha subunit type 1 subfamily.</text>
</comment>
<dbReference type="InterPro" id="IPR004188">
    <property type="entry name" value="Phe-tRNA_ligase_II_N"/>
</dbReference>
<comment type="cofactor">
    <cofactor evidence="13">
        <name>Mg(2+)</name>
        <dbReference type="ChEBI" id="CHEBI:18420"/>
    </cofactor>
    <text evidence="13">Binds 2 magnesium ions per tetramer.</text>
</comment>
<evidence type="ECO:0000256" key="1">
    <source>
        <dbReference type="ARBA" id="ARBA00004496"/>
    </source>
</evidence>
<feature type="domain" description="Aminoacyl-transfer RNA synthetases class-II family profile" evidence="15">
    <location>
        <begin position="110"/>
        <end position="329"/>
    </location>
</feature>
<evidence type="ECO:0000256" key="4">
    <source>
        <dbReference type="ARBA" id="ARBA00022490"/>
    </source>
</evidence>
<evidence type="ECO:0000259" key="15">
    <source>
        <dbReference type="PROSITE" id="PS50862"/>
    </source>
</evidence>
<protein>
    <recommendedName>
        <fullName evidence="13">Phenylalanine--tRNA ligase alpha subunit</fullName>
        <ecNumber evidence="13">6.1.1.20</ecNumber>
    </recommendedName>
    <alternativeName>
        <fullName evidence="13">Phenylalanyl-tRNA synthetase alpha subunit</fullName>
        <shortName evidence="13">PheRS</shortName>
    </alternativeName>
</protein>
<dbReference type="Proteomes" id="UP000886861">
    <property type="component" value="Unassembled WGS sequence"/>
</dbReference>
<keyword evidence="4 13" id="KW-0963">Cytoplasm</keyword>
<name>A0A9D1SYP7_9FIRM</name>
<evidence type="ECO:0000313" key="16">
    <source>
        <dbReference type="EMBL" id="HIV01660.1"/>
    </source>
</evidence>
<dbReference type="PANTHER" id="PTHR11538:SF41">
    <property type="entry name" value="PHENYLALANINE--TRNA LIGASE, MITOCHONDRIAL"/>
    <property type="match status" value="1"/>
</dbReference>
<dbReference type="SUPFAM" id="SSF46589">
    <property type="entry name" value="tRNA-binding arm"/>
    <property type="match status" value="1"/>
</dbReference>
<comment type="catalytic activity">
    <reaction evidence="12 13">
        <text>tRNA(Phe) + L-phenylalanine + ATP = L-phenylalanyl-tRNA(Phe) + AMP + diphosphate + H(+)</text>
        <dbReference type="Rhea" id="RHEA:19413"/>
        <dbReference type="Rhea" id="RHEA-COMP:9668"/>
        <dbReference type="Rhea" id="RHEA-COMP:9699"/>
        <dbReference type="ChEBI" id="CHEBI:15378"/>
        <dbReference type="ChEBI" id="CHEBI:30616"/>
        <dbReference type="ChEBI" id="CHEBI:33019"/>
        <dbReference type="ChEBI" id="CHEBI:58095"/>
        <dbReference type="ChEBI" id="CHEBI:78442"/>
        <dbReference type="ChEBI" id="CHEBI:78531"/>
        <dbReference type="ChEBI" id="CHEBI:456215"/>
        <dbReference type="EC" id="6.1.1.20"/>
    </reaction>
</comment>